<reference evidence="2 3" key="1">
    <citation type="journal article" date="2016" name="Mol. Biol. Evol.">
        <title>Comparative Genomics of Early-Diverging Mushroom-Forming Fungi Provides Insights into the Origins of Lignocellulose Decay Capabilities.</title>
        <authorList>
            <person name="Nagy L.G."/>
            <person name="Riley R."/>
            <person name="Tritt A."/>
            <person name="Adam C."/>
            <person name="Daum C."/>
            <person name="Floudas D."/>
            <person name="Sun H."/>
            <person name="Yadav J.S."/>
            <person name="Pangilinan J."/>
            <person name="Larsson K.H."/>
            <person name="Matsuura K."/>
            <person name="Barry K."/>
            <person name="Labutti K."/>
            <person name="Kuo R."/>
            <person name="Ohm R.A."/>
            <person name="Bhattacharya S.S."/>
            <person name="Shirouzu T."/>
            <person name="Yoshinaga Y."/>
            <person name="Martin F.M."/>
            <person name="Grigoriev I.V."/>
            <person name="Hibbett D.S."/>
        </authorList>
    </citation>
    <scope>NUCLEOTIDE SEQUENCE [LARGE SCALE GENOMIC DNA]</scope>
    <source>
        <strain evidence="2 3">HHB10207 ss-3</strain>
    </source>
</reference>
<evidence type="ECO:0000256" key="1">
    <source>
        <dbReference type="SAM" id="Phobius"/>
    </source>
</evidence>
<name>A0A166FRP6_9AGAM</name>
<dbReference type="EMBL" id="KV428026">
    <property type="protein sequence ID" value="KZT40936.1"/>
    <property type="molecule type" value="Genomic_DNA"/>
</dbReference>
<keyword evidence="3" id="KW-1185">Reference proteome</keyword>
<keyword evidence="1" id="KW-0472">Membrane</keyword>
<proteinExistence type="predicted"/>
<dbReference type="AlphaFoldDB" id="A0A166FRP6"/>
<accession>A0A166FRP6</accession>
<keyword evidence="1" id="KW-0812">Transmembrane</keyword>
<sequence>MDFGNLFGEGGDAHGGMFKRQTGGSGAGGSTGNTQSPFIKNKLYLIVVLVGLFLVLIAAIFLSFWCCKGAFENPCCCPCYLCACICGLECLECLACGLCAAGAEDVNV</sequence>
<evidence type="ECO:0000313" key="2">
    <source>
        <dbReference type="EMBL" id="KZT40936.1"/>
    </source>
</evidence>
<evidence type="ECO:0000313" key="3">
    <source>
        <dbReference type="Proteomes" id="UP000076798"/>
    </source>
</evidence>
<feature type="transmembrane region" description="Helical" evidence="1">
    <location>
        <begin position="43"/>
        <end position="65"/>
    </location>
</feature>
<keyword evidence="1" id="KW-1133">Transmembrane helix</keyword>
<gene>
    <name evidence="2" type="ORF">SISSUDRAFT_1059834</name>
</gene>
<organism evidence="2 3">
    <name type="scientific">Sistotremastrum suecicum HHB10207 ss-3</name>
    <dbReference type="NCBI Taxonomy" id="1314776"/>
    <lineage>
        <taxon>Eukaryota</taxon>
        <taxon>Fungi</taxon>
        <taxon>Dikarya</taxon>
        <taxon>Basidiomycota</taxon>
        <taxon>Agaricomycotina</taxon>
        <taxon>Agaricomycetes</taxon>
        <taxon>Sistotremastrales</taxon>
        <taxon>Sistotremastraceae</taxon>
        <taxon>Sistotremastrum</taxon>
    </lineage>
</organism>
<protein>
    <submittedName>
        <fullName evidence="2">Uncharacterized protein</fullName>
    </submittedName>
</protein>
<dbReference type="Proteomes" id="UP000076798">
    <property type="component" value="Unassembled WGS sequence"/>
</dbReference>